<name>A0A8A0RLA5_9FIRM</name>
<feature type="binding site" evidence="10">
    <location>
        <begin position="251"/>
        <end position="252"/>
    </location>
    <ligand>
        <name>L-ornithine</name>
        <dbReference type="ChEBI" id="CHEBI:46911"/>
    </ligand>
</feature>
<dbReference type="PROSITE" id="PS00097">
    <property type="entry name" value="CARBAMOYLTRANSFERASE"/>
    <property type="match status" value="1"/>
</dbReference>
<dbReference type="Pfam" id="PF00185">
    <property type="entry name" value="OTCace"/>
    <property type="match status" value="1"/>
</dbReference>
<dbReference type="FunFam" id="3.40.50.1370:FF:000016">
    <property type="entry name" value="Ornithine carbamoyltransferase"/>
    <property type="match status" value="1"/>
</dbReference>
<feature type="binding site" evidence="10">
    <location>
        <position position="247"/>
    </location>
    <ligand>
        <name>L-ornithine</name>
        <dbReference type="ChEBI" id="CHEBI:46911"/>
    </ligand>
</feature>
<dbReference type="NCBIfam" id="NF001986">
    <property type="entry name" value="PRK00779.1"/>
    <property type="match status" value="1"/>
</dbReference>
<evidence type="ECO:0000256" key="1">
    <source>
        <dbReference type="ARBA" id="ARBA00003822"/>
    </source>
</evidence>
<dbReference type="GO" id="GO:0005737">
    <property type="term" value="C:cytoplasm"/>
    <property type="evidence" value="ECO:0007669"/>
    <property type="project" value="UniProtKB-SubCell"/>
</dbReference>
<proteinExistence type="inferred from homology"/>
<dbReference type="Pfam" id="PF02729">
    <property type="entry name" value="OTCace_N"/>
    <property type="match status" value="1"/>
</dbReference>
<dbReference type="PANTHER" id="PTHR45753">
    <property type="entry name" value="ORNITHINE CARBAMOYLTRANSFERASE, MITOCHONDRIAL"/>
    <property type="match status" value="1"/>
</dbReference>
<dbReference type="KEGG" id="kme:H0A61_00619"/>
<comment type="function">
    <text evidence="1">Reversibly catalyzes the transfer of the carbamoyl group from carbamoyl phosphate (CP) to the N(epsilon) atom of ornithine (ORN) to produce L-citrulline.</text>
</comment>
<accession>A0A8A0RLA5</accession>
<evidence type="ECO:0000313" key="13">
    <source>
        <dbReference type="EMBL" id="QSQ08299.1"/>
    </source>
</evidence>
<dbReference type="GO" id="GO:0004585">
    <property type="term" value="F:ornithine carbamoyltransferase activity"/>
    <property type="evidence" value="ECO:0007669"/>
    <property type="project" value="UniProtKB-UniRule"/>
</dbReference>
<dbReference type="EC" id="2.1.3.3" evidence="5 10"/>
<keyword evidence="7 10" id="KW-0963">Cytoplasm</keyword>
<evidence type="ECO:0000256" key="5">
    <source>
        <dbReference type="ARBA" id="ARBA00013007"/>
    </source>
</evidence>
<feature type="binding site" evidence="10">
    <location>
        <begin position="74"/>
        <end position="77"/>
    </location>
    <ligand>
        <name>carbamoyl phosphate</name>
        <dbReference type="ChEBI" id="CHEBI:58228"/>
    </ligand>
</feature>
<dbReference type="InterPro" id="IPR036901">
    <property type="entry name" value="Asp/Orn_carbamoylTrfase_sf"/>
</dbReference>
<evidence type="ECO:0000259" key="11">
    <source>
        <dbReference type="Pfam" id="PF00185"/>
    </source>
</evidence>
<comment type="similarity">
    <text evidence="4 10">Belongs to the aspartate/ornithine carbamoyltransferase superfamily. OTCase family.</text>
</comment>
<dbReference type="NCBIfam" id="TIGR00658">
    <property type="entry name" value="orni_carb_tr"/>
    <property type="match status" value="1"/>
</dbReference>
<dbReference type="InterPro" id="IPR002292">
    <property type="entry name" value="Orn/put_carbamltrans"/>
</dbReference>
<feature type="binding site" evidence="10">
    <location>
        <position position="101"/>
    </location>
    <ligand>
        <name>carbamoyl phosphate</name>
        <dbReference type="ChEBI" id="CHEBI:58228"/>
    </ligand>
</feature>
<reference evidence="13" key="1">
    <citation type="submission" date="2020-07" db="EMBL/GenBank/DDBJ databases">
        <title>Koleobacter methoxysyntrophicus gen. nov., sp. nov., a novel anaerobic bacterium isolated from deep subsurface oil field and proposal of Koleobacterales ord. nov. in the phylum Firmicutes.</title>
        <authorList>
            <person name="Sakamoto S."/>
            <person name="Tamaki H."/>
        </authorList>
    </citation>
    <scope>NUCLEOTIDE SEQUENCE</scope>
    <source>
        <strain evidence="13">NRmbB1</strain>
    </source>
</reference>
<comment type="catalytic activity">
    <reaction evidence="9 10">
        <text>carbamoyl phosphate + L-ornithine = L-citrulline + phosphate + H(+)</text>
        <dbReference type="Rhea" id="RHEA:19513"/>
        <dbReference type="ChEBI" id="CHEBI:15378"/>
        <dbReference type="ChEBI" id="CHEBI:43474"/>
        <dbReference type="ChEBI" id="CHEBI:46911"/>
        <dbReference type="ChEBI" id="CHEBI:57743"/>
        <dbReference type="ChEBI" id="CHEBI:58228"/>
        <dbReference type="EC" id="2.1.3.3"/>
    </reaction>
</comment>
<dbReference type="GO" id="GO:0042450">
    <property type="term" value="P:L-arginine biosynthetic process via ornithine"/>
    <property type="evidence" value="ECO:0007669"/>
    <property type="project" value="UniProtKB-UniRule"/>
</dbReference>
<dbReference type="InterPro" id="IPR006131">
    <property type="entry name" value="Asp_carbamoyltransf_Asp/Orn-bd"/>
</dbReference>
<keyword evidence="8 10" id="KW-0808">Transferase</keyword>
<evidence type="ECO:0000259" key="12">
    <source>
        <dbReference type="Pfam" id="PF02729"/>
    </source>
</evidence>
<dbReference type="AlphaFoldDB" id="A0A8A0RLA5"/>
<dbReference type="InterPro" id="IPR024904">
    <property type="entry name" value="OTCase_ArgI"/>
</dbReference>
<dbReference type="PANTHER" id="PTHR45753:SF3">
    <property type="entry name" value="ORNITHINE TRANSCARBAMYLASE, MITOCHONDRIAL"/>
    <property type="match status" value="1"/>
</dbReference>
<feature type="binding site" evidence="10">
    <location>
        <begin position="287"/>
        <end position="288"/>
    </location>
    <ligand>
        <name>carbamoyl phosphate</name>
        <dbReference type="ChEBI" id="CHEBI:58228"/>
    </ligand>
</feature>
<evidence type="ECO:0000256" key="9">
    <source>
        <dbReference type="ARBA" id="ARBA00048772"/>
    </source>
</evidence>
<dbReference type="FunFam" id="3.40.50.1370:FF:000008">
    <property type="entry name" value="Ornithine carbamoyltransferase"/>
    <property type="match status" value="1"/>
</dbReference>
<dbReference type="EMBL" id="CP059066">
    <property type="protein sequence ID" value="QSQ08299.1"/>
    <property type="molecule type" value="Genomic_DNA"/>
</dbReference>
<feature type="domain" description="Aspartate/ornithine carbamoyltransferase Asp/Orn-binding" evidence="11">
    <location>
        <begin position="172"/>
        <end position="325"/>
    </location>
</feature>
<dbReference type="GO" id="GO:0019240">
    <property type="term" value="P:citrulline biosynthetic process"/>
    <property type="evidence" value="ECO:0007669"/>
    <property type="project" value="TreeGrafter"/>
</dbReference>
<sequence length="327" mass="36917">MALNYINKESLLIHDLYEGINMKGKDIITLHDLTTDEIFKILKTTDILKKQQMKGEVYKPLKGKTLGMIFHKSSTRTRVSFEVAMWQLGGYALFLNKNDLQLNRGETIADTARVLSRYLDAIMIRTYSHDDVVELAEYADIPVINGLTDLTHPCQVLADLYTIYEYKKKLAGLKLAYVGDGNNMANSLLFGCTKVGMDISIASPEMYQPEEFIVKLAKEDAKLTGSSVVITDSVKEAVEDADIIYTDVWASMGQEDEYEVRLKAFKDYQVNQEVVNMAKDDVIVMHCLPAHRGEEITHEVIEGPHSVVFDEAENRLHTQKAILALVM</sequence>
<dbReference type="SUPFAM" id="SSF53671">
    <property type="entry name" value="Aspartate/ornithine carbamoyltransferase"/>
    <property type="match status" value="1"/>
</dbReference>
<feature type="binding site" evidence="10">
    <location>
        <position position="183"/>
    </location>
    <ligand>
        <name>L-ornithine</name>
        <dbReference type="ChEBI" id="CHEBI:46911"/>
    </ligand>
</feature>
<dbReference type="GO" id="GO:0016597">
    <property type="term" value="F:amino acid binding"/>
    <property type="evidence" value="ECO:0007669"/>
    <property type="project" value="InterPro"/>
</dbReference>
<protein>
    <recommendedName>
        <fullName evidence="6 10">Ornithine carbamoyltransferase</fullName>
        <shortName evidence="10">OTCase</shortName>
        <ecNumber evidence="5 10">2.1.3.3</ecNumber>
    </recommendedName>
</protein>
<evidence type="ECO:0000256" key="7">
    <source>
        <dbReference type="ARBA" id="ARBA00022490"/>
    </source>
</evidence>
<organism evidence="13 14">
    <name type="scientific">Koleobacter methoxysyntrophicus</name>
    <dbReference type="NCBI Taxonomy" id="2751313"/>
    <lineage>
        <taxon>Bacteria</taxon>
        <taxon>Bacillati</taxon>
        <taxon>Bacillota</taxon>
        <taxon>Clostridia</taxon>
        <taxon>Koleobacterales</taxon>
        <taxon>Koleobacteraceae</taxon>
        <taxon>Koleobacter</taxon>
    </lineage>
</organism>
<evidence type="ECO:0000256" key="10">
    <source>
        <dbReference type="HAMAP-Rule" id="MF_01109"/>
    </source>
</evidence>
<evidence type="ECO:0000313" key="14">
    <source>
        <dbReference type="Proteomes" id="UP000662904"/>
    </source>
</evidence>
<evidence type="ECO:0000256" key="4">
    <source>
        <dbReference type="ARBA" id="ARBA00007805"/>
    </source>
</evidence>
<evidence type="ECO:0000256" key="6">
    <source>
        <dbReference type="ARBA" id="ARBA00016634"/>
    </source>
</evidence>
<evidence type="ECO:0000256" key="2">
    <source>
        <dbReference type="ARBA" id="ARBA00004496"/>
    </source>
</evidence>
<evidence type="ECO:0000256" key="8">
    <source>
        <dbReference type="ARBA" id="ARBA00022679"/>
    </source>
</evidence>
<dbReference type="HAMAP" id="MF_01109">
    <property type="entry name" value="OTCase"/>
    <property type="match status" value="1"/>
</dbReference>
<dbReference type="PRINTS" id="PR00100">
    <property type="entry name" value="AOTCASE"/>
</dbReference>
<feature type="binding site" evidence="10">
    <location>
        <position position="125"/>
    </location>
    <ligand>
        <name>carbamoyl phosphate</name>
        <dbReference type="ChEBI" id="CHEBI:58228"/>
    </ligand>
</feature>
<gene>
    <name evidence="13" type="primary">argF</name>
    <name evidence="13" type="ORF">H0A61_00619</name>
</gene>
<feature type="binding site" evidence="10">
    <location>
        <position position="315"/>
    </location>
    <ligand>
        <name>carbamoyl phosphate</name>
        <dbReference type="ChEBI" id="CHEBI:58228"/>
    </ligand>
</feature>
<comment type="pathway">
    <text evidence="3">Amino-acid biosynthesis; L-arginine biosynthesis; L-arginine from L-ornithine and carbamoyl phosphate: step 1/3.</text>
</comment>
<dbReference type="PRINTS" id="PR00102">
    <property type="entry name" value="OTCASE"/>
</dbReference>
<feature type="binding site" evidence="10">
    <location>
        <begin position="152"/>
        <end position="155"/>
    </location>
    <ligand>
        <name>carbamoyl phosphate</name>
        <dbReference type="ChEBI" id="CHEBI:58228"/>
    </ligand>
</feature>
<dbReference type="Proteomes" id="UP000662904">
    <property type="component" value="Chromosome"/>
</dbReference>
<dbReference type="InterPro" id="IPR006132">
    <property type="entry name" value="Asp/Orn_carbamoyltranf_P-bd"/>
</dbReference>
<evidence type="ECO:0000256" key="3">
    <source>
        <dbReference type="ARBA" id="ARBA00004975"/>
    </source>
</evidence>
<comment type="subcellular location">
    <subcellularLocation>
        <location evidence="2 10">Cytoplasm</location>
    </subcellularLocation>
</comment>
<keyword evidence="14" id="KW-1185">Reference proteome</keyword>
<dbReference type="InterPro" id="IPR006130">
    <property type="entry name" value="Asp/Orn_carbamoylTrfase"/>
</dbReference>
<dbReference type="Gene3D" id="3.40.50.1370">
    <property type="entry name" value="Aspartate/ornithine carbamoyltransferase"/>
    <property type="match status" value="2"/>
</dbReference>
<feature type="domain" description="Aspartate/ornithine carbamoyltransferase carbamoyl-P binding" evidence="12">
    <location>
        <begin position="25"/>
        <end position="165"/>
    </location>
</feature>